<organism evidence="2 3">
    <name type="scientific">Phytopseudomonas argentinensis</name>
    <dbReference type="NCBI Taxonomy" id="289370"/>
    <lineage>
        <taxon>Bacteria</taxon>
        <taxon>Pseudomonadati</taxon>
        <taxon>Pseudomonadota</taxon>
        <taxon>Gammaproteobacteria</taxon>
        <taxon>Pseudomonadales</taxon>
        <taxon>Pseudomonadaceae</taxon>
        <taxon>Phytopseudomonas</taxon>
    </lineage>
</organism>
<dbReference type="STRING" id="289370.SAMN05216602_2030"/>
<protein>
    <submittedName>
        <fullName evidence="2">Uncharacterized protein</fullName>
    </submittedName>
</protein>
<proteinExistence type="predicted"/>
<keyword evidence="1" id="KW-0812">Transmembrane</keyword>
<evidence type="ECO:0000313" key="2">
    <source>
        <dbReference type="EMBL" id="SFI63132.1"/>
    </source>
</evidence>
<dbReference type="EMBL" id="FORC01000002">
    <property type="protein sequence ID" value="SFI63132.1"/>
    <property type="molecule type" value="Genomic_DNA"/>
</dbReference>
<dbReference type="AlphaFoldDB" id="A0A1I3JSA2"/>
<keyword evidence="1" id="KW-1133">Transmembrane helix</keyword>
<evidence type="ECO:0000256" key="1">
    <source>
        <dbReference type="SAM" id="Phobius"/>
    </source>
</evidence>
<feature type="transmembrane region" description="Helical" evidence="1">
    <location>
        <begin position="40"/>
        <end position="57"/>
    </location>
</feature>
<keyword evidence="1" id="KW-0472">Membrane</keyword>
<evidence type="ECO:0000313" key="3">
    <source>
        <dbReference type="Proteomes" id="UP000183018"/>
    </source>
</evidence>
<reference evidence="3" key="1">
    <citation type="submission" date="2016-10" db="EMBL/GenBank/DDBJ databases">
        <authorList>
            <person name="Varghese N."/>
            <person name="Submissions S."/>
        </authorList>
    </citation>
    <scope>NUCLEOTIDE SEQUENCE [LARGE SCALE GENOMIC DNA]</scope>
    <source>
        <strain evidence="3">LMG 22563</strain>
    </source>
</reference>
<sequence length="93" mass="10146">MFFIRNLGLPFIFIIGGVVTMMGLVILSQQGGAAAGWARMIFPWMMALPALGTAWAARRLVQIGQWRRGTLNGDCPRCTGVMAGGRCRMCGQR</sequence>
<feature type="transmembrane region" description="Helical" evidence="1">
    <location>
        <begin position="7"/>
        <end position="28"/>
    </location>
</feature>
<accession>A0A1I3JSA2</accession>
<dbReference type="RefSeq" id="WP_074882784.1">
    <property type="nucleotide sequence ID" value="NZ_FORC01000002.1"/>
</dbReference>
<name>A0A1I3JSA2_9GAMM</name>
<dbReference type="Proteomes" id="UP000183018">
    <property type="component" value="Unassembled WGS sequence"/>
</dbReference>
<gene>
    <name evidence="2" type="ORF">SAMN05216602_2030</name>
</gene>
<dbReference type="OrthoDB" id="6899366at2"/>
<keyword evidence="3" id="KW-1185">Reference proteome</keyword>